<dbReference type="Pfam" id="PF00098">
    <property type="entry name" value="zf-CCHC"/>
    <property type="match status" value="1"/>
</dbReference>
<name>A0A0C2N5S7_THEKT</name>
<dbReference type="GO" id="GO:0008270">
    <property type="term" value="F:zinc ion binding"/>
    <property type="evidence" value="ECO:0007669"/>
    <property type="project" value="InterPro"/>
</dbReference>
<proteinExistence type="predicted"/>
<dbReference type="AlphaFoldDB" id="A0A0C2N5S7"/>
<evidence type="ECO:0000259" key="1">
    <source>
        <dbReference type="Pfam" id="PF00098"/>
    </source>
</evidence>
<dbReference type="Proteomes" id="UP000031668">
    <property type="component" value="Unassembled WGS sequence"/>
</dbReference>
<dbReference type="InterPro" id="IPR001878">
    <property type="entry name" value="Znf_CCHC"/>
</dbReference>
<evidence type="ECO:0000313" key="3">
    <source>
        <dbReference type="Proteomes" id="UP000031668"/>
    </source>
</evidence>
<gene>
    <name evidence="2" type="ORF">RF11_03560</name>
</gene>
<sequence>MDASQRNKLIANRFIDGMDSDLVRHSLMCCDDFLSFQGAVKYSQRESLCIVEDSKPSNIQKDSLNVFARGSWYKQSTIDSNAIRRTIQERLIQKAMISERNGRRYICYYCGKPGHISRFSRCRLSQCFIGSGASISVMDSRILNNNKNTVTPARNTPVSTIASPIKNDTGSTRLRSMIESVPNFAANKLLRIKSQFEKVFLCNGSKFGYTNMVEHANNTIDNKPNKQRLTRFSIHKNDEMNPWGSNAVLSKNKGIPDRSY</sequence>
<keyword evidence="3" id="KW-1185">Reference proteome</keyword>
<dbReference type="EMBL" id="JWZT01002482">
    <property type="protein sequence ID" value="KII69277.1"/>
    <property type="molecule type" value="Genomic_DNA"/>
</dbReference>
<feature type="domain" description="CCHC-type" evidence="1">
    <location>
        <begin position="107"/>
        <end position="118"/>
    </location>
</feature>
<dbReference type="GO" id="GO:0003676">
    <property type="term" value="F:nucleic acid binding"/>
    <property type="evidence" value="ECO:0007669"/>
    <property type="project" value="InterPro"/>
</dbReference>
<reference evidence="2 3" key="1">
    <citation type="journal article" date="2014" name="Genome Biol. Evol.">
        <title>The genome of the myxosporean Thelohanellus kitauei shows adaptations to nutrient acquisition within its fish host.</title>
        <authorList>
            <person name="Yang Y."/>
            <person name="Xiong J."/>
            <person name="Zhou Z."/>
            <person name="Huo F."/>
            <person name="Miao W."/>
            <person name="Ran C."/>
            <person name="Liu Y."/>
            <person name="Zhang J."/>
            <person name="Feng J."/>
            <person name="Wang M."/>
            <person name="Wang M."/>
            <person name="Wang L."/>
            <person name="Yao B."/>
        </authorList>
    </citation>
    <scope>NUCLEOTIDE SEQUENCE [LARGE SCALE GENOMIC DNA]</scope>
    <source>
        <strain evidence="2">Wuqing</strain>
    </source>
</reference>
<comment type="caution">
    <text evidence="2">The sequence shown here is derived from an EMBL/GenBank/DDBJ whole genome shotgun (WGS) entry which is preliminary data.</text>
</comment>
<evidence type="ECO:0000313" key="2">
    <source>
        <dbReference type="EMBL" id="KII69277.1"/>
    </source>
</evidence>
<organism evidence="2 3">
    <name type="scientific">Thelohanellus kitauei</name>
    <name type="common">Myxosporean</name>
    <dbReference type="NCBI Taxonomy" id="669202"/>
    <lineage>
        <taxon>Eukaryota</taxon>
        <taxon>Metazoa</taxon>
        <taxon>Cnidaria</taxon>
        <taxon>Myxozoa</taxon>
        <taxon>Myxosporea</taxon>
        <taxon>Bivalvulida</taxon>
        <taxon>Platysporina</taxon>
        <taxon>Myxobolidae</taxon>
        <taxon>Thelohanellus</taxon>
    </lineage>
</organism>
<protein>
    <recommendedName>
        <fullName evidence="1">CCHC-type domain-containing protein</fullName>
    </recommendedName>
</protein>
<accession>A0A0C2N5S7</accession>